<comment type="caution">
    <text evidence="1">The sequence shown here is derived from an EMBL/GenBank/DDBJ whole genome shotgun (WGS) entry which is preliminary data.</text>
</comment>
<protein>
    <recommendedName>
        <fullName evidence="3">Myomixer</fullName>
    </recommendedName>
</protein>
<dbReference type="EMBL" id="JAHHUM010000025">
    <property type="protein sequence ID" value="KAK5623538.1"/>
    <property type="molecule type" value="Genomic_DNA"/>
</dbReference>
<dbReference type="GO" id="GO:0007520">
    <property type="term" value="P:myoblast fusion"/>
    <property type="evidence" value="ECO:0007669"/>
    <property type="project" value="InterPro"/>
</dbReference>
<accession>A0AAV9SR11</accession>
<name>A0AAV9SR11_9TELE</name>
<dbReference type="AlphaFoldDB" id="A0AAV9SR11"/>
<dbReference type="CDD" id="cd20278">
    <property type="entry name" value="Minion"/>
    <property type="match status" value="1"/>
</dbReference>
<reference evidence="1 2" key="1">
    <citation type="submission" date="2021-06" db="EMBL/GenBank/DDBJ databases">
        <authorList>
            <person name="Palmer J.M."/>
        </authorList>
    </citation>
    <scope>NUCLEOTIDE SEQUENCE [LARGE SCALE GENOMIC DNA]</scope>
    <source>
        <strain evidence="1 2">MEX-2019</strain>
        <tissue evidence="1">Muscle</tissue>
    </source>
</reference>
<evidence type="ECO:0000313" key="1">
    <source>
        <dbReference type="EMBL" id="KAK5623538.1"/>
    </source>
</evidence>
<dbReference type="InterPro" id="IPR039014">
    <property type="entry name" value="Myomixer"/>
</dbReference>
<proteinExistence type="predicted"/>
<dbReference type="Pfam" id="PF21950">
    <property type="entry name" value="MINION"/>
    <property type="match status" value="1"/>
</dbReference>
<keyword evidence="2" id="KW-1185">Reference proteome</keyword>
<dbReference type="GO" id="GO:0060538">
    <property type="term" value="P:skeletal muscle organ development"/>
    <property type="evidence" value="ECO:0007669"/>
    <property type="project" value="InterPro"/>
</dbReference>
<organism evidence="1 2">
    <name type="scientific">Crenichthys baileyi</name>
    <name type="common">White River springfish</name>
    <dbReference type="NCBI Taxonomy" id="28760"/>
    <lineage>
        <taxon>Eukaryota</taxon>
        <taxon>Metazoa</taxon>
        <taxon>Chordata</taxon>
        <taxon>Craniata</taxon>
        <taxon>Vertebrata</taxon>
        <taxon>Euteleostomi</taxon>
        <taxon>Actinopterygii</taxon>
        <taxon>Neopterygii</taxon>
        <taxon>Teleostei</taxon>
        <taxon>Neoteleostei</taxon>
        <taxon>Acanthomorphata</taxon>
        <taxon>Ovalentaria</taxon>
        <taxon>Atherinomorphae</taxon>
        <taxon>Cyprinodontiformes</taxon>
        <taxon>Goodeidae</taxon>
        <taxon>Crenichthys</taxon>
    </lineage>
</organism>
<evidence type="ECO:0008006" key="3">
    <source>
        <dbReference type="Google" id="ProtNLM"/>
    </source>
</evidence>
<evidence type="ECO:0000313" key="2">
    <source>
        <dbReference type="Proteomes" id="UP001311232"/>
    </source>
</evidence>
<gene>
    <name evidence="1" type="ORF">CRENBAI_012569</name>
</gene>
<dbReference type="Proteomes" id="UP001311232">
    <property type="component" value="Unassembled WGS sequence"/>
</dbReference>
<sequence length="91" mass="10254">MEDKLRLKRSNRAQSGSMPVFILLRSLVIRLLSSRLAGSLAQFLRRSLSTGAAHLGTALRHIWDRVRSQESKEAILGCVLCILNMHKKVEN</sequence>